<dbReference type="GeneID" id="92753589"/>
<dbReference type="EMBL" id="JBEPSN010000006">
    <property type="protein sequence ID" value="MET4540865.1"/>
    <property type="molecule type" value="Genomic_DNA"/>
</dbReference>
<protein>
    <submittedName>
        <fullName evidence="2">Uncharacterized protein</fullName>
    </submittedName>
</protein>
<organism evidence="2 3">
    <name type="scientific">Arthrobacter bambusae</name>
    <dbReference type="NCBI Taxonomy" id="1338426"/>
    <lineage>
        <taxon>Bacteria</taxon>
        <taxon>Bacillati</taxon>
        <taxon>Actinomycetota</taxon>
        <taxon>Actinomycetes</taxon>
        <taxon>Micrococcales</taxon>
        <taxon>Micrococcaceae</taxon>
        <taxon>Arthrobacter</taxon>
    </lineage>
</organism>
<evidence type="ECO:0000313" key="2">
    <source>
        <dbReference type="EMBL" id="MET4540865.1"/>
    </source>
</evidence>
<dbReference type="RefSeq" id="WP_354230238.1">
    <property type="nucleotide sequence ID" value="NZ_JBEPSN010000006.1"/>
</dbReference>
<evidence type="ECO:0000313" key="3">
    <source>
        <dbReference type="Proteomes" id="UP001549307"/>
    </source>
</evidence>
<feature type="transmembrane region" description="Helical" evidence="1">
    <location>
        <begin position="7"/>
        <end position="27"/>
    </location>
</feature>
<keyword evidence="1" id="KW-0812">Transmembrane</keyword>
<accession>A0ABV2P7V5</accession>
<evidence type="ECO:0000256" key="1">
    <source>
        <dbReference type="SAM" id="Phobius"/>
    </source>
</evidence>
<proteinExistence type="predicted"/>
<comment type="caution">
    <text evidence="2">The sequence shown here is derived from an EMBL/GenBank/DDBJ whole genome shotgun (WGS) entry which is preliminary data.</text>
</comment>
<dbReference type="Proteomes" id="UP001549307">
    <property type="component" value="Unassembled WGS sequence"/>
</dbReference>
<keyword evidence="1" id="KW-0472">Membrane</keyword>
<feature type="transmembrane region" description="Helical" evidence="1">
    <location>
        <begin position="33"/>
        <end position="52"/>
    </location>
</feature>
<gene>
    <name evidence="2" type="ORF">ABIE37_002653</name>
</gene>
<sequence>MSTAKLIRLLDITTWVVIAVSLFLLVSGLLDNFWATACLIATAAPSIASWVIKDRLNGATNGDEPRPR</sequence>
<reference evidence="2 3" key="1">
    <citation type="submission" date="2024-06" db="EMBL/GenBank/DDBJ databases">
        <title>Sorghum-associated microbial communities from plants grown in Nebraska, USA.</title>
        <authorList>
            <person name="Schachtman D."/>
        </authorList>
    </citation>
    <scope>NUCLEOTIDE SEQUENCE [LARGE SCALE GENOMIC DNA]</scope>
    <source>
        <strain evidence="2 3">3552</strain>
    </source>
</reference>
<keyword evidence="3" id="KW-1185">Reference proteome</keyword>
<name>A0ABV2P7V5_9MICC</name>
<keyword evidence="1" id="KW-1133">Transmembrane helix</keyword>